<sequence>MEKLRVSAVSYTNTKPFLYGLEHSNVLDKLELSLDIPADCAQKLIDDKADVGLIPVAALLRLPYYEIIGDYCIGATGAVNSVFIFSDVPVQQISTICLDPQSRTSNNLARILMKKYWNIDPVILQEGEADAQVLIGDRTFGRKQEFNYAYDLAEEWMNFTGLPFAFAVWTANKPVNEQLKAELNKALAYGVDHRVDLLKTMDKRADFDIDDYLLHKIDYVFDDKKHQALNLYLEFLKEIDHSLISAV</sequence>
<evidence type="ECO:0000256" key="3">
    <source>
        <dbReference type="ARBA" id="ARBA00023239"/>
    </source>
</evidence>
<evidence type="ECO:0000313" key="5">
    <source>
        <dbReference type="EMBL" id="MCO4294421.1"/>
    </source>
</evidence>
<dbReference type="AlphaFoldDB" id="A0A9X2F8R2"/>
<comment type="pathway">
    <text evidence="1 4">Quinol/quinone metabolism; menaquinone biosynthesis.</text>
</comment>
<evidence type="ECO:0000256" key="4">
    <source>
        <dbReference type="HAMAP-Rule" id="MF_00995"/>
    </source>
</evidence>
<evidence type="ECO:0000256" key="1">
    <source>
        <dbReference type="ARBA" id="ARBA00004863"/>
    </source>
</evidence>
<dbReference type="Proteomes" id="UP001155182">
    <property type="component" value="Unassembled WGS sequence"/>
</dbReference>
<protein>
    <recommendedName>
        <fullName evidence="4">Chorismate dehydratase</fullName>
        <ecNumber evidence="4">4.2.1.151</ecNumber>
    </recommendedName>
    <alternativeName>
        <fullName evidence="4">Menaquinone biosynthetic enzyme MqnA</fullName>
    </alternativeName>
</protein>
<dbReference type="GO" id="GO:0016836">
    <property type="term" value="F:hydro-lyase activity"/>
    <property type="evidence" value="ECO:0007669"/>
    <property type="project" value="UniProtKB-UniRule"/>
</dbReference>
<keyword evidence="3 4" id="KW-0456">Lyase</keyword>
<dbReference type="PANTHER" id="PTHR37690:SF1">
    <property type="entry name" value="CHORISMATE DEHYDRATASE"/>
    <property type="match status" value="1"/>
</dbReference>
<proteinExistence type="inferred from homology"/>
<comment type="caution">
    <text evidence="5">The sequence shown here is derived from an EMBL/GenBank/DDBJ whole genome shotgun (WGS) entry which is preliminary data.</text>
</comment>
<evidence type="ECO:0000256" key="2">
    <source>
        <dbReference type="ARBA" id="ARBA00022428"/>
    </source>
</evidence>
<dbReference type="PANTHER" id="PTHR37690">
    <property type="entry name" value="CHORISMATE DEHYDRATASE"/>
    <property type="match status" value="1"/>
</dbReference>
<dbReference type="InterPro" id="IPR003773">
    <property type="entry name" value="Menaquinone_biosynth"/>
</dbReference>
<dbReference type="HAMAP" id="MF_00995">
    <property type="entry name" value="MqnA"/>
    <property type="match status" value="1"/>
</dbReference>
<name>A0A9X2F8R2_9SPHI</name>
<dbReference type="GO" id="GO:0009234">
    <property type="term" value="P:menaquinone biosynthetic process"/>
    <property type="evidence" value="ECO:0007669"/>
    <property type="project" value="UniProtKB-UniRule"/>
</dbReference>
<dbReference type="CDD" id="cd13634">
    <property type="entry name" value="PBP2_Sco4506"/>
    <property type="match status" value="1"/>
</dbReference>
<evidence type="ECO:0000313" key="6">
    <source>
        <dbReference type="Proteomes" id="UP001155182"/>
    </source>
</evidence>
<comment type="catalytic activity">
    <reaction evidence="4">
        <text>chorismate = 3-[(1-carboxyvinyl)-oxy]benzoate + H2O</text>
        <dbReference type="Rhea" id="RHEA:40051"/>
        <dbReference type="ChEBI" id="CHEBI:15377"/>
        <dbReference type="ChEBI" id="CHEBI:29748"/>
        <dbReference type="ChEBI" id="CHEBI:76981"/>
        <dbReference type="EC" id="4.2.1.151"/>
    </reaction>
</comment>
<keyword evidence="2 4" id="KW-0474">Menaquinone biosynthesis</keyword>
<dbReference type="Gene3D" id="3.40.190.10">
    <property type="entry name" value="Periplasmic binding protein-like II"/>
    <property type="match status" value="2"/>
</dbReference>
<dbReference type="RefSeq" id="WP_252589456.1">
    <property type="nucleotide sequence ID" value="NZ_JAMWYS010000058.1"/>
</dbReference>
<dbReference type="EMBL" id="JAMWYS010000058">
    <property type="protein sequence ID" value="MCO4294421.1"/>
    <property type="molecule type" value="Genomic_DNA"/>
</dbReference>
<reference evidence="5" key="1">
    <citation type="submission" date="2022-06" db="EMBL/GenBank/DDBJ databases">
        <title>Solitalea sp. MAHUQ-68 isolated from rhizospheric soil.</title>
        <authorList>
            <person name="Huq M.A."/>
        </authorList>
    </citation>
    <scope>NUCLEOTIDE SEQUENCE</scope>
    <source>
        <strain evidence="5">MAHUQ-68</strain>
    </source>
</reference>
<dbReference type="Pfam" id="PF02621">
    <property type="entry name" value="VitK2_biosynth"/>
    <property type="match status" value="1"/>
</dbReference>
<dbReference type="InterPro" id="IPR030868">
    <property type="entry name" value="MqnA"/>
</dbReference>
<accession>A0A9X2F8R2</accession>
<comment type="similarity">
    <text evidence="4">Belongs to the MqnA/MqnD family. MqnA subfamily.</text>
</comment>
<dbReference type="EC" id="4.2.1.151" evidence="4"/>
<comment type="function">
    <text evidence="4">Catalyzes the dehydration of chorismate into 3-[(1-carboxyvinyl)oxy]benzoate, a step in the biosynthesis of menaquinone (MK, vitamin K2).</text>
</comment>
<keyword evidence="6" id="KW-1185">Reference proteome</keyword>
<organism evidence="5 6">
    <name type="scientific">Solitalea agri</name>
    <dbReference type="NCBI Taxonomy" id="2953739"/>
    <lineage>
        <taxon>Bacteria</taxon>
        <taxon>Pseudomonadati</taxon>
        <taxon>Bacteroidota</taxon>
        <taxon>Sphingobacteriia</taxon>
        <taxon>Sphingobacteriales</taxon>
        <taxon>Sphingobacteriaceae</taxon>
        <taxon>Solitalea</taxon>
    </lineage>
</organism>
<dbReference type="SUPFAM" id="SSF53850">
    <property type="entry name" value="Periplasmic binding protein-like II"/>
    <property type="match status" value="1"/>
</dbReference>
<gene>
    <name evidence="4" type="primary">mqnA</name>
    <name evidence="5" type="ORF">NF867_16285</name>
</gene>